<dbReference type="GO" id="GO:0009328">
    <property type="term" value="C:phenylalanine-tRNA ligase complex"/>
    <property type="evidence" value="ECO:0007669"/>
    <property type="project" value="TreeGrafter"/>
</dbReference>
<dbReference type="FunFam" id="3.30.930.10:FF:000022">
    <property type="entry name" value="Phenylalanine--tRNA ligase beta subunit"/>
    <property type="match status" value="1"/>
</dbReference>
<evidence type="ECO:0000313" key="22">
    <source>
        <dbReference type="Proteomes" id="UP000253740"/>
    </source>
</evidence>
<dbReference type="Proteomes" id="UP000253740">
    <property type="component" value="Unassembled WGS sequence"/>
</dbReference>
<dbReference type="FunFam" id="3.30.56.10:FF:000002">
    <property type="entry name" value="Phenylalanine--tRNA ligase beta subunit"/>
    <property type="match status" value="1"/>
</dbReference>
<evidence type="ECO:0000256" key="2">
    <source>
        <dbReference type="ARBA" id="ARBA00008653"/>
    </source>
</evidence>
<dbReference type="InterPro" id="IPR045864">
    <property type="entry name" value="aa-tRNA-synth_II/BPL/LPL"/>
</dbReference>
<dbReference type="PROSITE" id="PS51483">
    <property type="entry name" value="B5"/>
    <property type="match status" value="1"/>
</dbReference>
<dbReference type="SMART" id="SM00896">
    <property type="entry name" value="FDX-ACB"/>
    <property type="match status" value="1"/>
</dbReference>
<keyword evidence="6 15" id="KW-0436">Ligase</keyword>
<dbReference type="InterPro" id="IPR020825">
    <property type="entry name" value="Phe-tRNA_synthase-like_B3/B4"/>
</dbReference>
<feature type="binding site" evidence="15">
    <location>
        <position position="500"/>
    </location>
    <ligand>
        <name>Mg(2+)</name>
        <dbReference type="ChEBI" id="CHEBI:18420"/>
        <note>shared with alpha subunit</note>
    </ligand>
</feature>
<evidence type="ECO:0000313" key="21">
    <source>
        <dbReference type="EMBL" id="GAP67233.1"/>
    </source>
</evidence>
<dbReference type="AlphaFoldDB" id="A0A0K8QQR5"/>
<dbReference type="Gene3D" id="2.40.50.140">
    <property type="entry name" value="Nucleic acid-binding proteins"/>
    <property type="match status" value="1"/>
</dbReference>
<evidence type="ECO:0000256" key="7">
    <source>
        <dbReference type="ARBA" id="ARBA00022723"/>
    </source>
</evidence>
<comment type="catalytic activity">
    <reaction evidence="14 15">
        <text>tRNA(Phe) + L-phenylalanine + ATP = L-phenylalanyl-tRNA(Phe) + AMP + diphosphate + H(+)</text>
        <dbReference type="Rhea" id="RHEA:19413"/>
        <dbReference type="Rhea" id="RHEA-COMP:9668"/>
        <dbReference type="Rhea" id="RHEA-COMP:9699"/>
        <dbReference type="ChEBI" id="CHEBI:15378"/>
        <dbReference type="ChEBI" id="CHEBI:30616"/>
        <dbReference type="ChEBI" id="CHEBI:33019"/>
        <dbReference type="ChEBI" id="CHEBI:58095"/>
        <dbReference type="ChEBI" id="CHEBI:78442"/>
        <dbReference type="ChEBI" id="CHEBI:78531"/>
        <dbReference type="ChEBI" id="CHEBI:456215"/>
        <dbReference type="EC" id="6.1.1.20"/>
    </reaction>
</comment>
<dbReference type="CDD" id="cd02796">
    <property type="entry name" value="tRNA_bind_bactPheRS"/>
    <property type="match status" value="1"/>
</dbReference>
<dbReference type="PROSITE" id="PS50886">
    <property type="entry name" value="TRBD"/>
    <property type="match status" value="1"/>
</dbReference>
<comment type="similarity">
    <text evidence="2 15">Belongs to the phenylalanyl-tRNA synthetase beta subunit family. Type 1 subfamily.</text>
</comment>
<dbReference type="InterPro" id="IPR036690">
    <property type="entry name" value="Fdx_antiC-bd_sf"/>
</dbReference>
<evidence type="ECO:0000256" key="15">
    <source>
        <dbReference type="HAMAP-Rule" id="MF_00283"/>
    </source>
</evidence>
<keyword evidence="9 15" id="KW-0067">ATP-binding</keyword>
<dbReference type="GO" id="GO:0005524">
    <property type="term" value="F:ATP binding"/>
    <property type="evidence" value="ECO:0007669"/>
    <property type="project" value="UniProtKB-UniRule"/>
</dbReference>
<evidence type="ECO:0000256" key="8">
    <source>
        <dbReference type="ARBA" id="ARBA00022741"/>
    </source>
</evidence>
<dbReference type="SUPFAM" id="SSF55681">
    <property type="entry name" value="Class II aaRS and biotin synthetases"/>
    <property type="match status" value="1"/>
</dbReference>
<feature type="domain" description="FDX-ACB" evidence="19">
    <location>
        <begin position="739"/>
        <end position="832"/>
    </location>
</feature>
<dbReference type="InterPro" id="IPR005147">
    <property type="entry name" value="tRNA_synthase_B5-dom"/>
</dbReference>
<evidence type="ECO:0000256" key="10">
    <source>
        <dbReference type="ARBA" id="ARBA00022842"/>
    </source>
</evidence>
<feature type="domain" description="B5" evidence="20">
    <location>
        <begin position="441"/>
        <end position="516"/>
    </location>
</feature>
<feature type="binding site" evidence="15">
    <location>
        <position position="503"/>
    </location>
    <ligand>
        <name>Mg(2+)</name>
        <dbReference type="ChEBI" id="CHEBI:18420"/>
        <note>shared with alpha subunit</note>
    </ligand>
</feature>
<dbReference type="Pfam" id="PF03147">
    <property type="entry name" value="FDX-ACB"/>
    <property type="match status" value="1"/>
</dbReference>
<gene>
    <name evidence="15" type="primary">pheT</name>
    <name evidence="21" type="ORF">MBSD_n2550</name>
</gene>
<keyword evidence="7 15" id="KW-0479">Metal-binding</keyword>
<keyword evidence="22" id="KW-1185">Reference proteome</keyword>
<dbReference type="FunFam" id="3.30.70.380:FF:000001">
    <property type="entry name" value="Phenylalanine--tRNA ligase beta subunit"/>
    <property type="match status" value="1"/>
</dbReference>
<evidence type="ECO:0000256" key="11">
    <source>
        <dbReference type="ARBA" id="ARBA00022884"/>
    </source>
</evidence>
<feature type="binding site" evidence="15">
    <location>
        <position position="504"/>
    </location>
    <ligand>
        <name>Mg(2+)</name>
        <dbReference type="ChEBI" id="CHEBI:18420"/>
        <note>shared with alpha subunit</note>
    </ligand>
</feature>
<evidence type="ECO:0000256" key="5">
    <source>
        <dbReference type="ARBA" id="ARBA00022555"/>
    </source>
</evidence>
<dbReference type="FunFam" id="3.50.40.10:FF:000001">
    <property type="entry name" value="Phenylalanine--tRNA ligase beta subunit"/>
    <property type="match status" value="1"/>
</dbReference>
<feature type="domain" description="TRNA-binding" evidence="18">
    <location>
        <begin position="79"/>
        <end position="188"/>
    </location>
</feature>
<dbReference type="NCBIfam" id="NF045760">
    <property type="entry name" value="YtpR"/>
    <property type="match status" value="1"/>
</dbReference>
<keyword evidence="5 16" id="KW-0820">tRNA-binding</keyword>
<dbReference type="Gene3D" id="3.50.40.10">
    <property type="entry name" value="Phenylalanyl-trna Synthetase, Chain B, domain 3"/>
    <property type="match status" value="1"/>
</dbReference>
<comment type="cofactor">
    <cofactor evidence="15">
        <name>Mg(2+)</name>
        <dbReference type="ChEBI" id="CHEBI:18420"/>
    </cofactor>
    <text evidence="15">Binds 2 magnesium ions per tetramer.</text>
</comment>
<proteinExistence type="inferred from homology"/>
<evidence type="ECO:0000259" key="18">
    <source>
        <dbReference type="PROSITE" id="PS50886"/>
    </source>
</evidence>
<dbReference type="EMBL" id="DF970248">
    <property type="protein sequence ID" value="GAP67233.1"/>
    <property type="molecule type" value="Genomic_DNA"/>
</dbReference>
<keyword evidence="11 16" id="KW-0694">RNA-binding</keyword>
<accession>A0A0K8QQR5</accession>
<keyword evidence="12 15" id="KW-0648">Protein biosynthesis</keyword>
<dbReference type="InterPro" id="IPR041616">
    <property type="entry name" value="PheRS_beta_core"/>
</dbReference>
<comment type="subcellular location">
    <subcellularLocation>
        <location evidence="1 15">Cytoplasm</location>
    </subcellularLocation>
</comment>
<dbReference type="Pfam" id="PF03483">
    <property type="entry name" value="B3_4"/>
    <property type="match status" value="1"/>
</dbReference>
<dbReference type="CDD" id="cd00769">
    <property type="entry name" value="PheRS_beta_core"/>
    <property type="match status" value="1"/>
</dbReference>
<dbReference type="SUPFAM" id="SSF54991">
    <property type="entry name" value="Anticodon-binding domain of PheRS"/>
    <property type="match status" value="1"/>
</dbReference>
<dbReference type="GO" id="GO:0000287">
    <property type="term" value="F:magnesium ion binding"/>
    <property type="evidence" value="ECO:0007669"/>
    <property type="project" value="UniProtKB-UniRule"/>
</dbReference>
<dbReference type="GO" id="GO:0000049">
    <property type="term" value="F:tRNA binding"/>
    <property type="evidence" value="ECO:0007669"/>
    <property type="project" value="UniProtKB-UniRule"/>
</dbReference>
<evidence type="ECO:0000256" key="3">
    <source>
        <dbReference type="ARBA" id="ARBA00011209"/>
    </source>
</evidence>
<dbReference type="SMART" id="SM00873">
    <property type="entry name" value="B3_4"/>
    <property type="match status" value="1"/>
</dbReference>
<evidence type="ECO:0000259" key="20">
    <source>
        <dbReference type="PROSITE" id="PS51483"/>
    </source>
</evidence>
<organism evidence="21">
    <name type="scientific">Mizugakiibacter sediminis</name>
    <dbReference type="NCBI Taxonomy" id="1475481"/>
    <lineage>
        <taxon>Bacteria</taxon>
        <taxon>Pseudomonadati</taxon>
        <taxon>Pseudomonadota</taxon>
        <taxon>Gammaproteobacteria</taxon>
        <taxon>Lysobacterales</taxon>
        <taxon>Rhodanobacteraceae</taxon>
        <taxon>Mizugakiibacter</taxon>
    </lineage>
</organism>
<dbReference type="InterPro" id="IPR005146">
    <property type="entry name" value="B3/B4_tRNA-bd"/>
</dbReference>
<evidence type="ECO:0000256" key="1">
    <source>
        <dbReference type="ARBA" id="ARBA00004496"/>
    </source>
</evidence>
<sequence>MPENVVLPENAESGMPRAAHEGVPPRPSPESRVPSPAEYAVKFSENWLRELVDVPADRAALVERLTMSGLEVESVSALGGGLDGVVVAEIVEARPHPDADRLRVCAVHVGQGAPLQIVCGAPNARPGLKAPLATIGARLPDGVAIRAARLRGVESQGMLCSAKELGLDADASGLLELPADAPVGTPLARYLGLPDASIELKLTPNRPDCLGMLGLAYDVAAQFGGAVRPPRIEPVASAADATRGIRLEAGADCPRYLGRVIAGIDPAAPTPLWMAERLRRAGLRPIAAVVDVTNYVMLELGQPLHAFDDDKLDGDIVVRRARPGETLTLLDGTEAKLDEGFLLIADEARPLALAGVMGGMASRVTGDTRNVFLESAHFAPPAIMGRARRLGLSSDAAHRFERGVDPELPRLALERATALLLSIAGGTAGPVCSAERAQDLPSRPSVRLRRARLTRVLGVAVADAEVARMLTALGMTVAADDDGWRVTPPSRRFDIEREEDLIEEVARVHGYARIPARLPAGAFALAPESEARLPEAALREQMAARGYQEAICYAFVGADLLRTWGLEDGAVALANPLSADLAVMRTSLLPGLVQALALNRNRQQARVRLFEIGRSFLAGNGAPLETARVAAVACGEAAAEQWGEPARASDFFDLKGDLQSLCALGGEPGAWRYDTEGLPAWLHPGRGARVLRDGRPVGHVGALHPRLAKALDLGGDVYAFEVELEALAQRRVPRAEPVSRFPMVRRDIAVELPEEVAWDTLEATVRRAVGAQLADLFVFDRYSGPGLGDGRKSVAMGLILQDRSRTLTDEDADRCVASAVAALERECRAKLRG</sequence>
<feature type="region of interest" description="Disordered" evidence="17">
    <location>
        <begin position="1"/>
        <end position="34"/>
    </location>
</feature>
<dbReference type="SUPFAM" id="SSF56037">
    <property type="entry name" value="PheT/TilS domain"/>
    <property type="match status" value="1"/>
</dbReference>
<dbReference type="STRING" id="1475481.GCA_000953855_02598"/>
<evidence type="ECO:0000256" key="6">
    <source>
        <dbReference type="ARBA" id="ARBA00022598"/>
    </source>
</evidence>
<dbReference type="Gene3D" id="3.30.930.10">
    <property type="entry name" value="Bira Bifunctional Protein, Domain 2"/>
    <property type="match status" value="1"/>
</dbReference>
<keyword evidence="10 15" id="KW-0460">Magnesium</keyword>
<evidence type="ECO:0000256" key="13">
    <source>
        <dbReference type="ARBA" id="ARBA00023146"/>
    </source>
</evidence>
<keyword evidence="4 15" id="KW-0963">Cytoplasm</keyword>
<dbReference type="InterPro" id="IPR004532">
    <property type="entry name" value="Phe-tRNA-ligase_IIc_bsu_bact"/>
</dbReference>
<comment type="subunit">
    <text evidence="3 15">Tetramer of two alpha and two beta subunits.</text>
</comment>
<dbReference type="PANTHER" id="PTHR10947:SF0">
    <property type="entry name" value="PHENYLALANINE--TRNA LIGASE BETA SUBUNIT"/>
    <property type="match status" value="1"/>
</dbReference>
<dbReference type="Pfam" id="PF01588">
    <property type="entry name" value="tRNA_bind"/>
    <property type="match status" value="1"/>
</dbReference>
<name>A0A0K8QQR5_9GAMM</name>
<evidence type="ECO:0000256" key="17">
    <source>
        <dbReference type="SAM" id="MobiDB-lite"/>
    </source>
</evidence>
<dbReference type="InterPro" id="IPR033714">
    <property type="entry name" value="tRNA_bind_bactPheRS"/>
</dbReference>
<evidence type="ECO:0000259" key="19">
    <source>
        <dbReference type="PROSITE" id="PS51447"/>
    </source>
</evidence>
<reference evidence="21" key="1">
    <citation type="submission" date="2015-08" db="EMBL/GenBank/DDBJ databases">
        <title>Complete DNA Sequence of Pseudomonas syringae pv. actinidiae, the Causal Agent of Kiwifruit Canker Disease.</title>
        <authorList>
            <person name="Rikkerink E.H.A."/>
            <person name="Fineran P.C."/>
        </authorList>
    </citation>
    <scope>NUCLEOTIDE SEQUENCE</scope>
    <source>
        <strain evidence="21">SkMP5</strain>
    </source>
</reference>
<dbReference type="InterPro" id="IPR045060">
    <property type="entry name" value="Phe-tRNA-ligase_IIc_bsu"/>
</dbReference>
<evidence type="ECO:0000256" key="14">
    <source>
        <dbReference type="ARBA" id="ARBA00049255"/>
    </source>
</evidence>
<dbReference type="InterPro" id="IPR012340">
    <property type="entry name" value="NA-bd_OB-fold"/>
</dbReference>
<dbReference type="HAMAP" id="MF_00283">
    <property type="entry name" value="Phe_tRNA_synth_beta1"/>
    <property type="match status" value="1"/>
</dbReference>
<dbReference type="SUPFAM" id="SSF50249">
    <property type="entry name" value="Nucleic acid-binding proteins"/>
    <property type="match status" value="1"/>
</dbReference>
<dbReference type="InterPro" id="IPR009061">
    <property type="entry name" value="DNA-bd_dom_put_sf"/>
</dbReference>
<dbReference type="InterPro" id="IPR002547">
    <property type="entry name" value="tRNA-bd_dom"/>
</dbReference>
<evidence type="ECO:0000256" key="12">
    <source>
        <dbReference type="ARBA" id="ARBA00022917"/>
    </source>
</evidence>
<keyword evidence="13 15" id="KW-0030">Aminoacyl-tRNA synthetase</keyword>
<dbReference type="PROSITE" id="PS51447">
    <property type="entry name" value="FDX_ACB"/>
    <property type="match status" value="1"/>
</dbReference>
<dbReference type="SMART" id="SM00874">
    <property type="entry name" value="B5"/>
    <property type="match status" value="1"/>
</dbReference>
<dbReference type="EC" id="6.1.1.20" evidence="15"/>
<evidence type="ECO:0000256" key="16">
    <source>
        <dbReference type="PROSITE-ProRule" id="PRU00209"/>
    </source>
</evidence>
<dbReference type="InterPro" id="IPR005121">
    <property type="entry name" value="Fdx_antiC-bd"/>
</dbReference>
<dbReference type="Gene3D" id="3.30.56.10">
    <property type="match status" value="2"/>
</dbReference>
<dbReference type="NCBIfam" id="TIGR00472">
    <property type="entry name" value="pheT_bact"/>
    <property type="match status" value="1"/>
</dbReference>
<dbReference type="GO" id="GO:0006432">
    <property type="term" value="P:phenylalanyl-tRNA aminoacylation"/>
    <property type="evidence" value="ECO:0007669"/>
    <property type="project" value="UniProtKB-UniRule"/>
</dbReference>
<evidence type="ECO:0000256" key="9">
    <source>
        <dbReference type="ARBA" id="ARBA00022840"/>
    </source>
</evidence>
<dbReference type="Pfam" id="PF03484">
    <property type="entry name" value="B5"/>
    <property type="match status" value="1"/>
</dbReference>
<dbReference type="Gene3D" id="3.30.70.380">
    <property type="entry name" value="Ferrodoxin-fold anticodon-binding domain"/>
    <property type="match status" value="1"/>
</dbReference>
<feature type="binding site" evidence="15">
    <location>
        <position position="494"/>
    </location>
    <ligand>
        <name>Mg(2+)</name>
        <dbReference type="ChEBI" id="CHEBI:18420"/>
        <note>shared with alpha subunit</note>
    </ligand>
</feature>
<protein>
    <recommendedName>
        <fullName evidence="15">Phenylalanine--tRNA ligase beta subunit</fullName>
        <ecNumber evidence="15">6.1.1.20</ecNumber>
    </recommendedName>
    <alternativeName>
        <fullName evidence="15">Phenylalanyl-tRNA synthetase beta subunit</fullName>
        <shortName evidence="15">PheRS</shortName>
    </alternativeName>
</protein>
<dbReference type="FunFam" id="2.40.50.140:FF:000045">
    <property type="entry name" value="Phenylalanine--tRNA ligase beta subunit"/>
    <property type="match status" value="1"/>
</dbReference>
<dbReference type="SUPFAM" id="SSF46955">
    <property type="entry name" value="Putative DNA-binding domain"/>
    <property type="match status" value="1"/>
</dbReference>
<dbReference type="PANTHER" id="PTHR10947">
    <property type="entry name" value="PHENYLALANYL-TRNA SYNTHETASE BETA CHAIN AND LEUCINE-RICH REPEAT-CONTAINING PROTEIN 47"/>
    <property type="match status" value="1"/>
</dbReference>
<dbReference type="Pfam" id="PF17759">
    <property type="entry name" value="tRNA_synthFbeta"/>
    <property type="match status" value="1"/>
</dbReference>
<keyword evidence="8 15" id="KW-0547">Nucleotide-binding</keyword>
<dbReference type="GO" id="GO:0004826">
    <property type="term" value="F:phenylalanine-tRNA ligase activity"/>
    <property type="evidence" value="ECO:0007669"/>
    <property type="project" value="UniProtKB-UniRule"/>
</dbReference>
<evidence type="ECO:0000256" key="4">
    <source>
        <dbReference type="ARBA" id="ARBA00022490"/>
    </source>
</evidence>